<dbReference type="Proteomes" id="UP000012065">
    <property type="component" value="Unassembled WGS sequence"/>
</dbReference>
<protein>
    <submittedName>
        <fullName evidence="3">CPC16203 protein</fullName>
    </submittedName>
</protein>
<reference evidence="3 4" key="1">
    <citation type="journal article" date="2013" name="J. Biotechnol.">
        <title>Establishment and interpretation of the genome sequence of the phytopathogenic fungus Rhizoctonia solani AG1-IB isolate 7/3/14.</title>
        <authorList>
            <person name="Wibberg D.W."/>
            <person name="Jelonek L.J."/>
            <person name="Rupp O.R."/>
            <person name="Hennig M.H."/>
            <person name="Eikmeyer F.E."/>
            <person name="Goesmann A.G."/>
            <person name="Hartmann A.H."/>
            <person name="Borriss R.B."/>
            <person name="Grosch R.G."/>
            <person name="Puehler A.P."/>
            <person name="Schlueter A.S."/>
        </authorList>
    </citation>
    <scope>NUCLEOTIDE SEQUENCE [LARGE SCALE GENOMIC DNA]</scope>
    <source>
        <strain evidence="4">AG1-IB / isolate 7/3/14</strain>
    </source>
</reference>
<evidence type="ECO:0000259" key="2">
    <source>
        <dbReference type="Pfam" id="PF02463"/>
    </source>
</evidence>
<organism evidence="3 4">
    <name type="scientific">Thanatephorus cucumeris (strain AG1-IB / isolate 7/3/14)</name>
    <name type="common">Lettuce bottom rot fungus</name>
    <name type="synonym">Rhizoctonia solani</name>
    <dbReference type="NCBI Taxonomy" id="1108050"/>
    <lineage>
        <taxon>Eukaryota</taxon>
        <taxon>Fungi</taxon>
        <taxon>Dikarya</taxon>
        <taxon>Basidiomycota</taxon>
        <taxon>Agaricomycotina</taxon>
        <taxon>Agaricomycetes</taxon>
        <taxon>Cantharellales</taxon>
        <taxon>Ceratobasidiaceae</taxon>
        <taxon>Rhizoctonia</taxon>
        <taxon>Rhizoctonia solani AG-1</taxon>
    </lineage>
</organism>
<dbReference type="PANTHER" id="PTHR43977">
    <property type="entry name" value="STRUCTURAL MAINTENANCE OF CHROMOSOMES PROTEIN 3"/>
    <property type="match status" value="1"/>
</dbReference>
<gene>
    <name evidence="3" type="primary">CPC16203</name>
    <name evidence="3" type="ORF">BN14_07309</name>
</gene>
<dbReference type="EMBL" id="CAOJ01011192">
    <property type="protein sequence ID" value="CCO33235.1"/>
    <property type="molecule type" value="Genomic_DNA"/>
</dbReference>
<accession>M5C2I2</accession>
<dbReference type="HOGENOM" id="CLU_001042_8_0_1"/>
<dbReference type="Gene3D" id="3.40.50.300">
    <property type="entry name" value="P-loop containing nucleotide triphosphate hydrolases"/>
    <property type="match status" value="1"/>
</dbReference>
<keyword evidence="1" id="KW-0175">Coiled coil</keyword>
<proteinExistence type="predicted"/>
<sequence length="317" mass="35878">MDTDIEKATEEVELAQTAVKESQEQIRELKGKREKVEKARSIVATKLDKEKAALKAYQSQLDALAAQIAQITQRISDIELEIKTADHDLANATKEKSALESRIAELVKLNPWFGDQERNFGKKGGEFDFSAMDMQAIKEAAKRAEEQSKGMKKKVNSKVMHMIEGVEKKDRELQERISMVQKDKLKIEATIQELDREKMAALEHTWTKVNEQFGQIFAELLPSNFAKLQPPEGKELTEGLEVKVRLGQVWKQSLTELSGGQRSLVALSLIMALLQFKPAPMYILDEIDAALDLSHTQHIGTLFRNRFRGSQFVVNTL</sequence>
<name>M5C2I2_THACB</name>
<feature type="coiled-coil region" evidence="1">
    <location>
        <begin position="134"/>
        <end position="197"/>
    </location>
</feature>
<evidence type="ECO:0000256" key="1">
    <source>
        <dbReference type="SAM" id="Coils"/>
    </source>
</evidence>
<feature type="domain" description="RecF/RecN/SMC N-terminal" evidence="2">
    <location>
        <begin position="47"/>
        <end position="317"/>
    </location>
</feature>
<dbReference type="InterPro" id="IPR003395">
    <property type="entry name" value="RecF/RecN/SMC_N"/>
</dbReference>
<dbReference type="AlphaFoldDB" id="M5C2I2"/>
<dbReference type="Pfam" id="PF02463">
    <property type="entry name" value="SMC_N"/>
    <property type="match status" value="1"/>
</dbReference>
<dbReference type="Gene3D" id="1.10.287.1490">
    <property type="match status" value="1"/>
</dbReference>
<dbReference type="SUPFAM" id="SSF52540">
    <property type="entry name" value="P-loop containing nucleoside triphosphate hydrolases"/>
    <property type="match status" value="1"/>
</dbReference>
<dbReference type="InterPro" id="IPR027417">
    <property type="entry name" value="P-loop_NTPase"/>
</dbReference>
<evidence type="ECO:0000313" key="3">
    <source>
        <dbReference type="EMBL" id="CCO33235.1"/>
    </source>
</evidence>
<feature type="coiled-coil region" evidence="1">
    <location>
        <begin position="5"/>
        <end position="109"/>
    </location>
</feature>
<evidence type="ECO:0000313" key="4">
    <source>
        <dbReference type="Proteomes" id="UP000012065"/>
    </source>
</evidence>
<comment type="caution">
    <text evidence="3">The sequence shown here is derived from an EMBL/GenBank/DDBJ whole genome shotgun (WGS) entry which is preliminary data.</text>
</comment>